<comment type="caution">
    <text evidence="1">The sequence shown here is derived from an EMBL/GenBank/DDBJ whole genome shotgun (WGS) entry which is preliminary data.</text>
</comment>
<proteinExistence type="predicted"/>
<evidence type="ECO:0000313" key="1">
    <source>
        <dbReference type="EMBL" id="GMF47763.1"/>
    </source>
</evidence>
<name>A0A9W6XXT0_9STRA</name>
<sequence length="99" mass="10918">MARRVIFPAPPMSPKFPGPALILSDRETRRPALTASKGELTVAKLRLNVTFSTWCAPSSAPYTKMENILPFEPENTVASKTWANTMLLREDGGLHHLLG</sequence>
<dbReference type="EMBL" id="BSXT01002198">
    <property type="protein sequence ID" value="GMF47763.1"/>
    <property type="molecule type" value="Genomic_DNA"/>
</dbReference>
<dbReference type="AlphaFoldDB" id="A0A9W6XXT0"/>
<reference evidence="1" key="1">
    <citation type="submission" date="2023-04" db="EMBL/GenBank/DDBJ databases">
        <title>Phytophthora fragariaefolia NBRC 109709.</title>
        <authorList>
            <person name="Ichikawa N."/>
            <person name="Sato H."/>
            <person name="Tonouchi N."/>
        </authorList>
    </citation>
    <scope>NUCLEOTIDE SEQUENCE</scope>
    <source>
        <strain evidence="1">NBRC 109709</strain>
    </source>
</reference>
<accession>A0A9W6XXT0</accession>
<gene>
    <name evidence="1" type="ORF">Pfra01_001817800</name>
</gene>
<organism evidence="1 2">
    <name type="scientific">Phytophthora fragariaefolia</name>
    <dbReference type="NCBI Taxonomy" id="1490495"/>
    <lineage>
        <taxon>Eukaryota</taxon>
        <taxon>Sar</taxon>
        <taxon>Stramenopiles</taxon>
        <taxon>Oomycota</taxon>
        <taxon>Peronosporomycetes</taxon>
        <taxon>Peronosporales</taxon>
        <taxon>Peronosporaceae</taxon>
        <taxon>Phytophthora</taxon>
    </lineage>
</organism>
<protein>
    <submittedName>
        <fullName evidence="1">Unnamed protein product</fullName>
    </submittedName>
</protein>
<evidence type="ECO:0000313" key="2">
    <source>
        <dbReference type="Proteomes" id="UP001165121"/>
    </source>
</evidence>
<keyword evidence="2" id="KW-1185">Reference proteome</keyword>
<dbReference type="Proteomes" id="UP001165121">
    <property type="component" value="Unassembled WGS sequence"/>
</dbReference>